<dbReference type="Proteomes" id="UP000186074">
    <property type="component" value="Chromosome"/>
</dbReference>
<sequence>MKKLLFSTLLLVATFANALNIGDSTPTFEIKDQFEKMHKISADAKTILVAESRGTSVIIREYLLTKDTDFLAKNKAHYIADISGMPSLISKFIALPKMKKYPFSILLVDEEQSKSFNTKDDKITVYTVTDGKVSNVKYIETTEELKAIFE</sequence>
<dbReference type="STRING" id="1850254.LPB137_13980"/>
<proteinExistence type="predicted"/>
<dbReference type="RefSeq" id="WP_076089130.1">
    <property type="nucleotide sequence ID" value="NZ_CP019070.1"/>
</dbReference>
<feature type="signal peptide" evidence="1">
    <location>
        <begin position="1"/>
        <end position="18"/>
    </location>
</feature>
<accession>A0A1P8KQJ8</accession>
<reference evidence="2 3" key="1">
    <citation type="submission" date="2017-01" db="EMBL/GenBank/DDBJ databases">
        <title>Genome sequencing of Arcobacter sp. LPB0137.</title>
        <authorList>
            <person name="Lee G.-W."/>
            <person name="Yi H."/>
        </authorList>
    </citation>
    <scope>NUCLEOTIDE SEQUENCE [LARGE SCALE GENOMIC DNA]</scope>
    <source>
        <strain evidence="2 3">LPB0137</strain>
    </source>
</reference>
<organism evidence="2 3">
    <name type="scientific">Poseidonibacter parvus</name>
    <dbReference type="NCBI Taxonomy" id="1850254"/>
    <lineage>
        <taxon>Bacteria</taxon>
        <taxon>Pseudomonadati</taxon>
        <taxon>Campylobacterota</taxon>
        <taxon>Epsilonproteobacteria</taxon>
        <taxon>Campylobacterales</taxon>
        <taxon>Arcobacteraceae</taxon>
        <taxon>Poseidonibacter</taxon>
    </lineage>
</organism>
<evidence type="ECO:0000256" key="1">
    <source>
        <dbReference type="SAM" id="SignalP"/>
    </source>
</evidence>
<evidence type="ECO:0008006" key="4">
    <source>
        <dbReference type="Google" id="ProtNLM"/>
    </source>
</evidence>
<dbReference type="AlphaFoldDB" id="A0A1P8KQJ8"/>
<keyword evidence="3" id="KW-1185">Reference proteome</keyword>
<dbReference type="EMBL" id="CP019070">
    <property type="protein sequence ID" value="APW66892.1"/>
    <property type="molecule type" value="Genomic_DNA"/>
</dbReference>
<name>A0A1P8KQJ8_9BACT</name>
<keyword evidence="1" id="KW-0732">Signal</keyword>
<protein>
    <recommendedName>
        <fullName evidence="4">FAD/FMN-containing dehydrogenase</fullName>
    </recommendedName>
</protein>
<gene>
    <name evidence="2" type="ORF">LPB137_13980</name>
</gene>
<evidence type="ECO:0000313" key="2">
    <source>
        <dbReference type="EMBL" id="APW66892.1"/>
    </source>
</evidence>
<dbReference type="OrthoDB" id="5340260at2"/>
<feature type="chain" id="PRO_5012185003" description="FAD/FMN-containing dehydrogenase" evidence="1">
    <location>
        <begin position="19"/>
        <end position="150"/>
    </location>
</feature>
<dbReference type="KEGG" id="alp:LPB137_13980"/>
<evidence type="ECO:0000313" key="3">
    <source>
        <dbReference type="Proteomes" id="UP000186074"/>
    </source>
</evidence>